<comment type="similarity">
    <text evidence="1">Belongs to the short-chain dehydrogenases/reductases (SDR) family.</text>
</comment>
<dbReference type="Proteomes" id="UP001432027">
    <property type="component" value="Unassembled WGS sequence"/>
</dbReference>
<evidence type="ECO:0000313" key="3">
    <source>
        <dbReference type="Proteomes" id="UP001432027"/>
    </source>
</evidence>
<accession>A0AAV5T968</accession>
<dbReference type="InterPro" id="IPR051468">
    <property type="entry name" value="Fungal_SecMetab_SDRs"/>
</dbReference>
<dbReference type="GO" id="GO:0016491">
    <property type="term" value="F:oxidoreductase activity"/>
    <property type="evidence" value="ECO:0007669"/>
    <property type="project" value="TreeGrafter"/>
</dbReference>
<reference evidence="2" key="1">
    <citation type="submission" date="2023-10" db="EMBL/GenBank/DDBJ databases">
        <title>Genome assembly of Pristionchus species.</title>
        <authorList>
            <person name="Yoshida K."/>
            <person name="Sommer R.J."/>
        </authorList>
    </citation>
    <scope>NUCLEOTIDE SEQUENCE</scope>
    <source>
        <strain evidence="2">RS0144</strain>
    </source>
</reference>
<evidence type="ECO:0008006" key="4">
    <source>
        <dbReference type="Google" id="ProtNLM"/>
    </source>
</evidence>
<keyword evidence="3" id="KW-1185">Reference proteome</keyword>
<dbReference type="EMBL" id="BTSX01000004">
    <property type="protein sequence ID" value="GMS92101.1"/>
    <property type="molecule type" value="Genomic_DNA"/>
</dbReference>
<dbReference type="AlphaFoldDB" id="A0AAV5T968"/>
<evidence type="ECO:0000256" key="1">
    <source>
        <dbReference type="RuleBase" id="RU000363"/>
    </source>
</evidence>
<dbReference type="Pfam" id="PF00106">
    <property type="entry name" value="adh_short"/>
    <property type="match status" value="1"/>
</dbReference>
<dbReference type="InterPro" id="IPR036291">
    <property type="entry name" value="NAD(P)-bd_dom_sf"/>
</dbReference>
<proteinExistence type="inferred from homology"/>
<dbReference type="InterPro" id="IPR002347">
    <property type="entry name" value="SDR_fam"/>
</dbReference>
<name>A0AAV5T968_9BILA</name>
<dbReference type="Gene3D" id="3.40.50.720">
    <property type="entry name" value="NAD(P)-binding Rossmann-like Domain"/>
    <property type="match status" value="1"/>
</dbReference>
<comment type="caution">
    <text evidence="2">The sequence shown here is derived from an EMBL/GenBank/DDBJ whole genome shotgun (WGS) entry which is preliminary data.</text>
</comment>
<gene>
    <name evidence="2" type="ORF">PENTCL1PPCAC_14276</name>
</gene>
<dbReference type="GO" id="GO:0005737">
    <property type="term" value="C:cytoplasm"/>
    <property type="evidence" value="ECO:0007669"/>
    <property type="project" value="TreeGrafter"/>
</dbReference>
<dbReference type="PRINTS" id="PR00080">
    <property type="entry name" value="SDRFAMILY"/>
</dbReference>
<dbReference type="PRINTS" id="PR00081">
    <property type="entry name" value="GDHRDH"/>
</dbReference>
<organism evidence="2 3">
    <name type="scientific">Pristionchus entomophagus</name>
    <dbReference type="NCBI Taxonomy" id="358040"/>
    <lineage>
        <taxon>Eukaryota</taxon>
        <taxon>Metazoa</taxon>
        <taxon>Ecdysozoa</taxon>
        <taxon>Nematoda</taxon>
        <taxon>Chromadorea</taxon>
        <taxon>Rhabditida</taxon>
        <taxon>Rhabditina</taxon>
        <taxon>Diplogasteromorpha</taxon>
        <taxon>Diplogasteroidea</taxon>
        <taxon>Neodiplogasteridae</taxon>
        <taxon>Pristionchus</taxon>
    </lineage>
</organism>
<evidence type="ECO:0000313" key="2">
    <source>
        <dbReference type="EMBL" id="GMS92101.1"/>
    </source>
</evidence>
<dbReference type="PANTHER" id="PTHR43544:SF35">
    <property type="entry name" value="C-FACTOR-RELATED"/>
    <property type="match status" value="1"/>
</dbReference>
<protein>
    <recommendedName>
        <fullName evidence="4">Dehydrogenase</fullName>
    </recommendedName>
</protein>
<dbReference type="SUPFAM" id="SSF51735">
    <property type="entry name" value="NAD(P)-binding Rossmann-fold domains"/>
    <property type="match status" value="1"/>
</dbReference>
<sequence length="241" mass="26220">MSKNVVVTGANRGLGLGLVKELLKSKDVGKLFATTRNPNTSPHLMMISDPRLVIVEMDADSDDSINKAVQQVAKRVGTSGVDVLINNAGVLVGVDYTKPFKREDAAINFNVNCVATMVVTQAFRDLLKAAAKRHGHSQIANISSMLGSIELTRGSAPRYFVAYSMSKAAQNMFSKNVAIDWKPDGIRCTAIHPGWVQTDLGTSAAPLTVEESTSNMARTILNLHESHNGMFFDWKNDAMPW</sequence>
<dbReference type="PANTHER" id="PTHR43544">
    <property type="entry name" value="SHORT-CHAIN DEHYDROGENASE/REDUCTASE"/>
    <property type="match status" value="1"/>
</dbReference>
<dbReference type="CDD" id="cd05325">
    <property type="entry name" value="carb_red_sniffer_like_SDR_c"/>
    <property type="match status" value="1"/>
</dbReference>